<proteinExistence type="predicted"/>
<protein>
    <submittedName>
        <fullName evidence="1">Uncharacterized protein</fullName>
    </submittedName>
</protein>
<evidence type="ECO:0000313" key="1">
    <source>
        <dbReference type="EnsemblMetazoa" id="tetur32g02080.1"/>
    </source>
</evidence>
<name>T1L256_TETUR</name>
<evidence type="ECO:0000313" key="2">
    <source>
        <dbReference type="Proteomes" id="UP000015104"/>
    </source>
</evidence>
<dbReference type="EnsemblMetazoa" id="tetur32g02080.1">
    <property type="protein sequence ID" value="tetur32g02080.1"/>
    <property type="gene ID" value="tetur32g02080"/>
</dbReference>
<accession>T1L256</accession>
<dbReference type="HOGENOM" id="CLU_3419678_0_0_1"/>
<dbReference type="Proteomes" id="UP000015104">
    <property type="component" value="Unassembled WGS sequence"/>
</dbReference>
<keyword evidence="2" id="KW-1185">Reference proteome</keyword>
<organism evidence="1 2">
    <name type="scientific">Tetranychus urticae</name>
    <name type="common">Two-spotted spider mite</name>
    <dbReference type="NCBI Taxonomy" id="32264"/>
    <lineage>
        <taxon>Eukaryota</taxon>
        <taxon>Metazoa</taxon>
        <taxon>Ecdysozoa</taxon>
        <taxon>Arthropoda</taxon>
        <taxon>Chelicerata</taxon>
        <taxon>Arachnida</taxon>
        <taxon>Acari</taxon>
        <taxon>Acariformes</taxon>
        <taxon>Trombidiformes</taxon>
        <taxon>Prostigmata</taxon>
        <taxon>Eleutherengona</taxon>
        <taxon>Raphignathae</taxon>
        <taxon>Tetranychoidea</taxon>
        <taxon>Tetranychidae</taxon>
        <taxon>Tetranychus</taxon>
    </lineage>
</organism>
<reference evidence="1" key="2">
    <citation type="submission" date="2015-06" db="UniProtKB">
        <authorList>
            <consortium name="EnsemblMetazoa"/>
        </authorList>
    </citation>
    <scope>IDENTIFICATION</scope>
</reference>
<dbReference type="AlphaFoldDB" id="T1L256"/>
<dbReference type="EMBL" id="CAEY01000925">
    <property type="status" value="NOT_ANNOTATED_CDS"/>
    <property type="molecule type" value="Genomic_DNA"/>
</dbReference>
<reference evidence="2" key="1">
    <citation type="submission" date="2011-08" db="EMBL/GenBank/DDBJ databases">
        <authorList>
            <person name="Rombauts S."/>
        </authorList>
    </citation>
    <scope>NUCLEOTIDE SEQUENCE</scope>
    <source>
        <strain evidence="2">London</strain>
    </source>
</reference>
<sequence length="25" mass="2986">MHEMVILVQPGNIFKHWVHIGSLIW</sequence>